<sequence>MPQTKKKKNKLFGQQQESAGGVNGNRSRKDKPQCGQTQETSTTSPSSSTLGNLYRQARSEHYYASRYGTEGSSVTSGAIGIRGVPEHRDAAYYQSRCITCDPNKSTSPDRGWRQRTKYDPYDEDNETPMRHRDRYDDYNDRGKTGGYMYDRPKGPALDYDRGRAPPAYDYDRVRASAYDFDRYDPYGRNDFSKPLEYPDRYDFYVMRDRYNDMKYDRNYDRFPERGNGYDNLNQRHLLYGNRNDPYSSSRRPLEDPYYSRYDRHNRYYPSRYDQYDRYDQYERSYYRRPYDDRYPLRGHDDTRGYYSSGAWTPGYERGYANAWNYAGGSRDNHWREPERDRDSGHGDNWKDLNRDRDAGPYRPRDYFYDSTIPPGGSRGTSYLNDRAESSTKPDSTEREKPTSSPQTQDNNKGYKD</sequence>
<dbReference type="EMBL" id="JAQQBR010000001">
    <property type="protein sequence ID" value="KAK0181877.1"/>
    <property type="molecule type" value="Genomic_DNA"/>
</dbReference>
<name>A0AA39G5E1_MICHY</name>
<feature type="region of interest" description="Disordered" evidence="1">
    <location>
        <begin position="99"/>
        <end position="163"/>
    </location>
</feature>
<reference evidence="2" key="1">
    <citation type="journal article" date="2023" name="bioRxiv">
        <title>Scaffold-level genome assemblies of two parasitoid biocontrol wasps reveal the parthenogenesis mechanism and an associated novel virus.</title>
        <authorList>
            <person name="Inwood S."/>
            <person name="Skelly J."/>
            <person name="Guhlin J."/>
            <person name="Harrop T."/>
            <person name="Goldson S."/>
            <person name="Dearden P."/>
        </authorList>
    </citation>
    <scope>NUCLEOTIDE SEQUENCE</scope>
    <source>
        <strain evidence="2">Lincoln</strain>
        <tissue evidence="2">Whole body</tissue>
    </source>
</reference>
<feature type="region of interest" description="Disordered" evidence="1">
    <location>
        <begin position="329"/>
        <end position="416"/>
    </location>
</feature>
<dbReference type="AlphaFoldDB" id="A0AA39G5E1"/>
<proteinExistence type="predicted"/>
<reference evidence="2" key="2">
    <citation type="submission" date="2023-03" db="EMBL/GenBank/DDBJ databases">
        <authorList>
            <person name="Inwood S.N."/>
            <person name="Skelly J.G."/>
            <person name="Guhlin J."/>
            <person name="Harrop T.W.R."/>
            <person name="Goldson S.G."/>
            <person name="Dearden P.K."/>
        </authorList>
    </citation>
    <scope>NUCLEOTIDE SEQUENCE</scope>
    <source>
        <strain evidence="2">Lincoln</strain>
        <tissue evidence="2">Whole body</tissue>
    </source>
</reference>
<gene>
    <name evidence="2" type="ORF">PV327_000062</name>
</gene>
<feature type="region of interest" description="Disordered" evidence="1">
    <location>
        <begin position="1"/>
        <end position="55"/>
    </location>
</feature>
<dbReference type="Proteomes" id="UP001168972">
    <property type="component" value="Unassembled WGS sequence"/>
</dbReference>
<protein>
    <submittedName>
        <fullName evidence="2">Uncharacterized protein</fullName>
    </submittedName>
</protein>
<feature type="compositionally biased region" description="Basic and acidic residues" evidence="1">
    <location>
        <begin position="150"/>
        <end position="163"/>
    </location>
</feature>
<feature type="compositionally biased region" description="Basic and acidic residues" evidence="1">
    <location>
        <begin position="110"/>
        <end position="120"/>
    </location>
</feature>
<feature type="region of interest" description="Disordered" evidence="1">
    <location>
        <begin position="238"/>
        <end position="260"/>
    </location>
</feature>
<feature type="compositionally biased region" description="Basic and acidic residues" evidence="1">
    <location>
        <begin position="385"/>
        <end position="401"/>
    </location>
</feature>
<evidence type="ECO:0000256" key="1">
    <source>
        <dbReference type="SAM" id="MobiDB-lite"/>
    </source>
</evidence>
<evidence type="ECO:0000313" key="2">
    <source>
        <dbReference type="EMBL" id="KAK0181877.1"/>
    </source>
</evidence>
<feature type="compositionally biased region" description="Basic residues" evidence="1">
    <location>
        <begin position="1"/>
        <end position="10"/>
    </location>
</feature>
<feature type="compositionally biased region" description="Polar residues" evidence="1">
    <location>
        <begin position="402"/>
        <end position="416"/>
    </location>
</feature>
<organism evidence="2 3">
    <name type="scientific">Microctonus hyperodae</name>
    <name type="common">Parasitoid wasp</name>
    <dbReference type="NCBI Taxonomy" id="165561"/>
    <lineage>
        <taxon>Eukaryota</taxon>
        <taxon>Metazoa</taxon>
        <taxon>Ecdysozoa</taxon>
        <taxon>Arthropoda</taxon>
        <taxon>Hexapoda</taxon>
        <taxon>Insecta</taxon>
        <taxon>Pterygota</taxon>
        <taxon>Neoptera</taxon>
        <taxon>Endopterygota</taxon>
        <taxon>Hymenoptera</taxon>
        <taxon>Apocrita</taxon>
        <taxon>Ichneumonoidea</taxon>
        <taxon>Braconidae</taxon>
        <taxon>Euphorinae</taxon>
        <taxon>Microctonus</taxon>
    </lineage>
</organism>
<accession>A0AA39G5E1</accession>
<keyword evidence="3" id="KW-1185">Reference proteome</keyword>
<feature type="compositionally biased region" description="Basic and acidic residues" evidence="1">
    <location>
        <begin position="330"/>
        <end position="367"/>
    </location>
</feature>
<feature type="compositionally biased region" description="Low complexity" evidence="1">
    <location>
        <begin position="37"/>
        <end position="49"/>
    </location>
</feature>
<comment type="caution">
    <text evidence="2">The sequence shown here is derived from an EMBL/GenBank/DDBJ whole genome shotgun (WGS) entry which is preliminary data.</text>
</comment>
<feature type="compositionally biased region" description="Basic and acidic residues" evidence="1">
    <location>
        <begin position="127"/>
        <end position="143"/>
    </location>
</feature>
<evidence type="ECO:0000313" key="3">
    <source>
        <dbReference type="Proteomes" id="UP001168972"/>
    </source>
</evidence>